<reference evidence="2 3" key="1">
    <citation type="submission" date="2015-07" db="EMBL/GenBank/DDBJ databases">
        <title>The genome of Eufriesea mexicana.</title>
        <authorList>
            <person name="Pan H."/>
            <person name="Kapheim K."/>
        </authorList>
    </citation>
    <scope>NUCLEOTIDE SEQUENCE [LARGE SCALE GENOMIC DNA]</scope>
    <source>
        <strain evidence="2">0111107269</strain>
        <tissue evidence="2">Whole body</tissue>
    </source>
</reference>
<feature type="region of interest" description="Disordered" evidence="1">
    <location>
        <begin position="105"/>
        <end position="176"/>
    </location>
</feature>
<dbReference type="AlphaFoldDB" id="A0A310SF32"/>
<dbReference type="Proteomes" id="UP000250275">
    <property type="component" value="Unassembled WGS sequence"/>
</dbReference>
<evidence type="ECO:0000313" key="3">
    <source>
        <dbReference type="Proteomes" id="UP000250275"/>
    </source>
</evidence>
<sequence length="270" mass="30550">MPKEGREYSIEMLEIERQMATRNIIAMFNRSESKEIQVELCRSGANIGFRFVSDYFTRDLPMNVPASAERLNRIPILLFASVHPFFHRIHLSAGCRRTQQHQVTTSDLALSNDDECDNQDYEDELENGRGRRHSSPGGSRGNPRDYGHHHLHPDNLPDYTRSEADHTGEESMEESGRKIKPVNIVAWPRSYRAARVIATKSYVRQSSQAWLPCPDGVILRDRGDLLTGPSGNKLDLWTLITPGRSMFIAARISARRDPTDQPEGGVPALN</sequence>
<protein>
    <submittedName>
        <fullName evidence="2">Uncharacterized protein</fullName>
    </submittedName>
</protein>
<name>A0A310SF32_9HYME</name>
<feature type="compositionally biased region" description="Acidic residues" evidence="1">
    <location>
        <begin position="112"/>
        <end position="125"/>
    </location>
</feature>
<organism evidence="2 3">
    <name type="scientific">Eufriesea mexicana</name>
    <dbReference type="NCBI Taxonomy" id="516756"/>
    <lineage>
        <taxon>Eukaryota</taxon>
        <taxon>Metazoa</taxon>
        <taxon>Ecdysozoa</taxon>
        <taxon>Arthropoda</taxon>
        <taxon>Hexapoda</taxon>
        <taxon>Insecta</taxon>
        <taxon>Pterygota</taxon>
        <taxon>Neoptera</taxon>
        <taxon>Endopterygota</taxon>
        <taxon>Hymenoptera</taxon>
        <taxon>Apocrita</taxon>
        <taxon>Aculeata</taxon>
        <taxon>Apoidea</taxon>
        <taxon>Anthophila</taxon>
        <taxon>Apidae</taxon>
        <taxon>Eufriesea</taxon>
    </lineage>
</organism>
<evidence type="ECO:0000256" key="1">
    <source>
        <dbReference type="SAM" id="MobiDB-lite"/>
    </source>
</evidence>
<keyword evidence="3" id="KW-1185">Reference proteome</keyword>
<gene>
    <name evidence="2" type="ORF">WN48_08418</name>
</gene>
<dbReference type="EMBL" id="KQ765234">
    <property type="protein sequence ID" value="OAD53998.1"/>
    <property type="molecule type" value="Genomic_DNA"/>
</dbReference>
<dbReference type="OrthoDB" id="10029564at2759"/>
<accession>A0A310SF32</accession>
<evidence type="ECO:0000313" key="2">
    <source>
        <dbReference type="EMBL" id="OAD53998.1"/>
    </source>
</evidence>
<proteinExistence type="predicted"/>
<feature type="compositionally biased region" description="Basic and acidic residues" evidence="1">
    <location>
        <begin position="142"/>
        <end position="176"/>
    </location>
</feature>